<organism evidence="2 3">
    <name type="scientific">Lophium mytilinum</name>
    <dbReference type="NCBI Taxonomy" id="390894"/>
    <lineage>
        <taxon>Eukaryota</taxon>
        <taxon>Fungi</taxon>
        <taxon>Dikarya</taxon>
        <taxon>Ascomycota</taxon>
        <taxon>Pezizomycotina</taxon>
        <taxon>Dothideomycetes</taxon>
        <taxon>Pleosporomycetidae</taxon>
        <taxon>Mytilinidiales</taxon>
        <taxon>Mytilinidiaceae</taxon>
        <taxon>Lophium</taxon>
    </lineage>
</organism>
<dbReference type="CDD" id="cd18186">
    <property type="entry name" value="BTB_POZ_ZBTB_KLHL-like"/>
    <property type="match status" value="1"/>
</dbReference>
<dbReference type="Gene3D" id="3.30.710.10">
    <property type="entry name" value="Potassium Channel Kv1.1, Chain A"/>
    <property type="match status" value="1"/>
</dbReference>
<evidence type="ECO:0000259" key="1">
    <source>
        <dbReference type="PROSITE" id="PS50097"/>
    </source>
</evidence>
<dbReference type="InterPro" id="IPR011333">
    <property type="entry name" value="SKP1/BTB/POZ_sf"/>
</dbReference>
<protein>
    <recommendedName>
        <fullName evidence="1">BTB domain-containing protein</fullName>
    </recommendedName>
</protein>
<dbReference type="PROSITE" id="PS50097">
    <property type="entry name" value="BTB"/>
    <property type="match status" value="1"/>
</dbReference>
<proteinExistence type="predicted"/>
<dbReference type="AlphaFoldDB" id="A0A6A6RBG8"/>
<dbReference type="Proteomes" id="UP000799750">
    <property type="component" value="Unassembled WGS sequence"/>
</dbReference>
<dbReference type="EMBL" id="MU004181">
    <property type="protein sequence ID" value="KAF2502158.1"/>
    <property type="molecule type" value="Genomic_DNA"/>
</dbReference>
<sequence>MDFEGKPTYFNDPRFSDITLRLHDKHGQMDFHAHKIILCRESTWFEAKISEKRVSKEANKSATIIDLYGDTPAIFETILRCIYHLGQDYTHYFCCPTDKNPYPNLVRLVAIIETAEKYGMAPLHSQALHASETAAGVLLRPIKDAKEEDWESRNTVHTLWSLIHYVYKGKIEKDSELGMMLARVVLHADLTGTAQFEECGCAFPIFAVHVLVQAARGKLFQSPHE</sequence>
<dbReference type="Pfam" id="PF00651">
    <property type="entry name" value="BTB"/>
    <property type="match status" value="1"/>
</dbReference>
<accession>A0A6A6RBG8</accession>
<dbReference type="InterPro" id="IPR000210">
    <property type="entry name" value="BTB/POZ_dom"/>
</dbReference>
<reference evidence="2" key="1">
    <citation type="journal article" date="2020" name="Stud. Mycol.">
        <title>101 Dothideomycetes genomes: a test case for predicting lifestyles and emergence of pathogens.</title>
        <authorList>
            <person name="Haridas S."/>
            <person name="Albert R."/>
            <person name="Binder M."/>
            <person name="Bloem J."/>
            <person name="Labutti K."/>
            <person name="Salamov A."/>
            <person name="Andreopoulos B."/>
            <person name="Baker S."/>
            <person name="Barry K."/>
            <person name="Bills G."/>
            <person name="Bluhm B."/>
            <person name="Cannon C."/>
            <person name="Castanera R."/>
            <person name="Culley D."/>
            <person name="Daum C."/>
            <person name="Ezra D."/>
            <person name="Gonzalez J."/>
            <person name="Henrissat B."/>
            <person name="Kuo A."/>
            <person name="Liang C."/>
            <person name="Lipzen A."/>
            <person name="Lutzoni F."/>
            <person name="Magnuson J."/>
            <person name="Mondo S."/>
            <person name="Nolan M."/>
            <person name="Ohm R."/>
            <person name="Pangilinan J."/>
            <person name="Park H.-J."/>
            <person name="Ramirez L."/>
            <person name="Alfaro M."/>
            <person name="Sun H."/>
            <person name="Tritt A."/>
            <person name="Yoshinaga Y."/>
            <person name="Zwiers L.-H."/>
            <person name="Turgeon B."/>
            <person name="Goodwin S."/>
            <person name="Spatafora J."/>
            <person name="Crous P."/>
            <person name="Grigoriev I."/>
        </authorList>
    </citation>
    <scope>NUCLEOTIDE SEQUENCE</scope>
    <source>
        <strain evidence="2">CBS 269.34</strain>
    </source>
</reference>
<feature type="domain" description="BTB" evidence="1">
    <location>
        <begin position="16"/>
        <end position="83"/>
    </location>
</feature>
<evidence type="ECO:0000313" key="3">
    <source>
        <dbReference type="Proteomes" id="UP000799750"/>
    </source>
</evidence>
<dbReference type="OrthoDB" id="6359816at2759"/>
<keyword evidence="3" id="KW-1185">Reference proteome</keyword>
<evidence type="ECO:0000313" key="2">
    <source>
        <dbReference type="EMBL" id="KAF2502158.1"/>
    </source>
</evidence>
<dbReference type="SMART" id="SM00225">
    <property type="entry name" value="BTB"/>
    <property type="match status" value="1"/>
</dbReference>
<gene>
    <name evidence="2" type="ORF">BU16DRAFT_532546</name>
</gene>
<name>A0A6A6RBG8_9PEZI</name>
<dbReference type="SUPFAM" id="SSF54695">
    <property type="entry name" value="POZ domain"/>
    <property type="match status" value="1"/>
</dbReference>